<dbReference type="GO" id="GO:0006384">
    <property type="term" value="P:transcription initiation at RNA polymerase III promoter"/>
    <property type="evidence" value="ECO:0007669"/>
    <property type="project" value="InterPro"/>
</dbReference>
<dbReference type="PANTHER" id="PTHR15496">
    <property type="entry name" value="GENERAL TRANSCRIPTION FACTOR 3C POLYPEPTIDE 4 FAMILY"/>
    <property type="match status" value="1"/>
</dbReference>
<organism evidence="3 4">
    <name type="scientific">Endocarpon pusillum</name>
    <dbReference type="NCBI Taxonomy" id="364733"/>
    <lineage>
        <taxon>Eukaryota</taxon>
        <taxon>Fungi</taxon>
        <taxon>Dikarya</taxon>
        <taxon>Ascomycota</taxon>
        <taxon>Pezizomycotina</taxon>
        <taxon>Eurotiomycetes</taxon>
        <taxon>Chaetothyriomycetidae</taxon>
        <taxon>Verrucariales</taxon>
        <taxon>Verrucariaceae</taxon>
        <taxon>Endocarpon</taxon>
    </lineage>
</organism>
<feature type="domain" description="Transcription factor IIIC putative zinc-finger" evidence="2">
    <location>
        <begin position="525"/>
        <end position="614"/>
    </location>
</feature>
<evidence type="ECO:0008006" key="5">
    <source>
        <dbReference type="Google" id="ProtNLM"/>
    </source>
</evidence>
<name>A0A8H7DWV5_9EURO</name>
<dbReference type="InterPro" id="IPR044230">
    <property type="entry name" value="GTF3C4"/>
</dbReference>
<sequence>METSDSGLDPIVLSGWPSCKECISFSKDGELAVATGETVHILTPKRGSKSGAQKDPGIVGLRNWHSARICINVFTQREWPDQHPAPSRSFSLGEEQSLSLVVGLAWSPPGLGPHRRSVLAVLTSNHVLSIWESNGTIGEWTRAVLVNHSLGDYLGWAGEAGDNVHREKTRIRAFAWSPPYEASRSPGGRSLTSKWGAYYLAIATDEEAITVLRVSRRRTVGRTEWDVNATCHTSLPIVSTLRDGPHQGTLFQKAMTSKCPVSRLSWWDPEDKSSQNFIRIARRDDQTFVEVQGSLFEANNEYVNFLEHNLALNAVYWEDPRQQNGYRGPKNKYISDYNHSGKKNGHHDAQVKYAADDDELKKIIMDARKEFDSNHGLDGNSIVREWGFASSDDRHAACITLHPSDMVEYSTASLEKCTVLFAPRAEPRKNKEPFRIPVGNPADVLCQVANWVFSASRDVSLTLPIDRNILGVFATYAAQIDNEMVRHLAGMAFNRLRETSKSQLDLDEMEVDEPVPADFLSSSDMETCLICEALIPFEENDVGRARCETGHPYTRCNLSLLAIQEPGISKYCSRCDRQFLDAEEVEADQNSAGPSLVALLFEEFDVCPYCHAKFHS</sequence>
<protein>
    <recommendedName>
        <fullName evidence="5">Transcription factor IIIC putative zinc-finger domain-containing protein</fullName>
    </recommendedName>
</protein>
<dbReference type="Proteomes" id="UP000606974">
    <property type="component" value="Unassembled WGS sequence"/>
</dbReference>
<dbReference type="EMBL" id="JAACFV010000268">
    <property type="protein sequence ID" value="KAF7502329.1"/>
    <property type="molecule type" value="Genomic_DNA"/>
</dbReference>
<reference evidence="3" key="1">
    <citation type="submission" date="2020-02" db="EMBL/GenBank/DDBJ databases">
        <authorList>
            <person name="Palmer J.M."/>
        </authorList>
    </citation>
    <scope>NUCLEOTIDE SEQUENCE</scope>
    <source>
        <strain evidence="3">EPUS1.4</strain>
        <tissue evidence="3">Thallus</tissue>
    </source>
</reference>
<gene>
    <name evidence="3" type="ORF">GJ744_006017</name>
</gene>
<evidence type="ECO:0000259" key="1">
    <source>
        <dbReference type="Pfam" id="PF12657"/>
    </source>
</evidence>
<evidence type="ECO:0000259" key="2">
    <source>
        <dbReference type="Pfam" id="PF12660"/>
    </source>
</evidence>
<dbReference type="GO" id="GO:0004402">
    <property type="term" value="F:histone acetyltransferase activity"/>
    <property type="evidence" value="ECO:0007669"/>
    <property type="project" value="InterPro"/>
</dbReference>
<evidence type="ECO:0000313" key="4">
    <source>
        <dbReference type="Proteomes" id="UP000606974"/>
    </source>
</evidence>
<feature type="domain" description="Transcription factor IIIC 90kDa subunit N-terminal" evidence="1">
    <location>
        <begin position="26"/>
        <end position="276"/>
    </location>
</feature>
<keyword evidence="4" id="KW-1185">Reference proteome</keyword>
<dbReference type="InterPro" id="IPR024764">
    <property type="entry name" value="TFIIIC_Znf"/>
</dbReference>
<proteinExistence type="predicted"/>
<dbReference type="GO" id="GO:0000127">
    <property type="term" value="C:transcription factor TFIIIC complex"/>
    <property type="evidence" value="ECO:0007669"/>
    <property type="project" value="InterPro"/>
</dbReference>
<dbReference type="PANTHER" id="PTHR15496:SF2">
    <property type="entry name" value="GENERAL TRANSCRIPTION FACTOR 3C POLYPEPTIDE 4"/>
    <property type="match status" value="1"/>
</dbReference>
<dbReference type="InterPro" id="IPR024761">
    <property type="entry name" value="TFIIIC_delta_N"/>
</dbReference>
<dbReference type="OrthoDB" id="6021743at2759"/>
<feature type="domain" description="Transcription factor IIIC 90kDa subunit N-terminal" evidence="1">
    <location>
        <begin position="357"/>
        <end position="423"/>
    </location>
</feature>
<dbReference type="Pfam" id="PF12660">
    <property type="entry name" value="zf-TFIIIC"/>
    <property type="match status" value="1"/>
</dbReference>
<dbReference type="Pfam" id="PF12657">
    <property type="entry name" value="TFIIIC_delta"/>
    <property type="match status" value="2"/>
</dbReference>
<evidence type="ECO:0000313" key="3">
    <source>
        <dbReference type="EMBL" id="KAF7502329.1"/>
    </source>
</evidence>
<accession>A0A8H7DWV5</accession>
<comment type="caution">
    <text evidence="3">The sequence shown here is derived from an EMBL/GenBank/DDBJ whole genome shotgun (WGS) entry which is preliminary data.</text>
</comment>
<dbReference type="AlphaFoldDB" id="A0A8H7DWV5"/>